<keyword evidence="4 7" id="KW-0238">DNA-binding</keyword>
<dbReference type="Gene3D" id="3.40.50.2300">
    <property type="match status" value="1"/>
</dbReference>
<dbReference type="PANTHER" id="PTHR48111">
    <property type="entry name" value="REGULATOR OF RPOS"/>
    <property type="match status" value="1"/>
</dbReference>
<keyword evidence="1 6" id="KW-0597">Phosphoprotein</keyword>
<protein>
    <submittedName>
        <fullName evidence="10">DNA-binding response OmpR family regulator</fullName>
    </submittedName>
</protein>
<dbReference type="RefSeq" id="WP_317618201.1">
    <property type="nucleotide sequence ID" value="NZ_JACHCC010000005.1"/>
</dbReference>
<reference evidence="10 11" key="1">
    <citation type="submission" date="2020-08" db="EMBL/GenBank/DDBJ databases">
        <title>Genomic Encyclopedia of Type Strains, Phase IV (KMG-V): Genome sequencing to study the core and pangenomes of soil and plant-associated prokaryotes.</title>
        <authorList>
            <person name="Whitman W."/>
        </authorList>
    </citation>
    <scope>NUCLEOTIDE SEQUENCE [LARGE SCALE GENOMIC DNA]</scope>
    <source>
        <strain evidence="10 11">M2T3</strain>
    </source>
</reference>
<evidence type="ECO:0000313" key="11">
    <source>
        <dbReference type="Proteomes" id="UP000521017"/>
    </source>
</evidence>
<dbReference type="PROSITE" id="PS51755">
    <property type="entry name" value="OMPR_PHOB"/>
    <property type="match status" value="1"/>
</dbReference>
<dbReference type="InterPro" id="IPR001867">
    <property type="entry name" value="OmpR/PhoB-type_DNA-bd"/>
</dbReference>
<dbReference type="GO" id="GO:0000976">
    <property type="term" value="F:transcription cis-regulatory region binding"/>
    <property type="evidence" value="ECO:0007669"/>
    <property type="project" value="TreeGrafter"/>
</dbReference>
<feature type="DNA-binding region" description="OmpR/PhoB-type" evidence="7">
    <location>
        <begin position="147"/>
        <end position="244"/>
    </location>
</feature>
<dbReference type="Pfam" id="PF00486">
    <property type="entry name" value="Trans_reg_C"/>
    <property type="match status" value="1"/>
</dbReference>
<dbReference type="Pfam" id="PF00072">
    <property type="entry name" value="Response_reg"/>
    <property type="match status" value="1"/>
</dbReference>
<evidence type="ECO:0000256" key="7">
    <source>
        <dbReference type="PROSITE-ProRule" id="PRU01091"/>
    </source>
</evidence>
<dbReference type="CDD" id="cd00383">
    <property type="entry name" value="trans_reg_C"/>
    <property type="match status" value="1"/>
</dbReference>
<accession>A0A7X0MK56</accession>
<dbReference type="InterPro" id="IPR016032">
    <property type="entry name" value="Sig_transdc_resp-reg_C-effctor"/>
</dbReference>
<proteinExistence type="predicted"/>
<dbReference type="SMART" id="SM00448">
    <property type="entry name" value="REC"/>
    <property type="match status" value="1"/>
</dbReference>
<dbReference type="SUPFAM" id="SSF52172">
    <property type="entry name" value="CheY-like"/>
    <property type="match status" value="1"/>
</dbReference>
<feature type="domain" description="OmpR/PhoB-type" evidence="9">
    <location>
        <begin position="147"/>
        <end position="244"/>
    </location>
</feature>
<dbReference type="Gene3D" id="1.10.10.10">
    <property type="entry name" value="Winged helix-like DNA-binding domain superfamily/Winged helix DNA-binding domain"/>
    <property type="match status" value="1"/>
</dbReference>
<feature type="domain" description="Response regulatory" evidence="8">
    <location>
        <begin position="21"/>
        <end position="135"/>
    </location>
</feature>
<organism evidence="10 11">
    <name type="scientific">Pedobacter cryoconitis</name>
    <dbReference type="NCBI Taxonomy" id="188932"/>
    <lineage>
        <taxon>Bacteria</taxon>
        <taxon>Pseudomonadati</taxon>
        <taxon>Bacteroidota</taxon>
        <taxon>Sphingobacteriia</taxon>
        <taxon>Sphingobacteriales</taxon>
        <taxon>Sphingobacteriaceae</taxon>
        <taxon>Pedobacter</taxon>
    </lineage>
</organism>
<dbReference type="GO" id="GO:0005829">
    <property type="term" value="C:cytosol"/>
    <property type="evidence" value="ECO:0007669"/>
    <property type="project" value="TreeGrafter"/>
</dbReference>
<evidence type="ECO:0000259" key="9">
    <source>
        <dbReference type="PROSITE" id="PS51755"/>
    </source>
</evidence>
<dbReference type="CDD" id="cd17574">
    <property type="entry name" value="REC_OmpR"/>
    <property type="match status" value="1"/>
</dbReference>
<dbReference type="InterPro" id="IPR011006">
    <property type="entry name" value="CheY-like_superfamily"/>
</dbReference>
<evidence type="ECO:0000256" key="4">
    <source>
        <dbReference type="ARBA" id="ARBA00023125"/>
    </source>
</evidence>
<dbReference type="AlphaFoldDB" id="A0A7X0MK56"/>
<keyword evidence="2" id="KW-0902">Two-component regulatory system</keyword>
<sequence>MSLDLDSYLCDTTNSTQQMFNIGLAEDDVKIASLVKTGLEEHNYNVTTIPDGLEALHTFQEGKFDLLILDIMMPGMNGIEVCRQIRQTNKDVPILMLTALGSIDDKVLGLNSGADDYLVKPFHFKELLARIEAMVRRLQNTTQHQQIHTLSFEDIVMDTYSKTVQRAGKDIPLTAKEFTLLELFLKNPNRLLSRQYIAENAWDISFDTGTNVIDVYVNFLRNKIEKGFDRKLIHTKIGMGYIMK</sequence>
<dbReference type="EMBL" id="JACHCC010000005">
    <property type="protein sequence ID" value="MBB6500133.1"/>
    <property type="molecule type" value="Genomic_DNA"/>
</dbReference>
<dbReference type="Proteomes" id="UP000521017">
    <property type="component" value="Unassembled WGS sequence"/>
</dbReference>
<dbReference type="GO" id="GO:0006355">
    <property type="term" value="P:regulation of DNA-templated transcription"/>
    <property type="evidence" value="ECO:0007669"/>
    <property type="project" value="InterPro"/>
</dbReference>
<evidence type="ECO:0000313" key="10">
    <source>
        <dbReference type="EMBL" id="MBB6500133.1"/>
    </source>
</evidence>
<dbReference type="PANTHER" id="PTHR48111:SF22">
    <property type="entry name" value="REGULATOR OF RPOS"/>
    <property type="match status" value="1"/>
</dbReference>
<dbReference type="GO" id="GO:0000156">
    <property type="term" value="F:phosphorelay response regulator activity"/>
    <property type="evidence" value="ECO:0007669"/>
    <property type="project" value="TreeGrafter"/>
</dbReference>
<dbReference type="SUPFAM" id="SSF46894">
    <property type="entry name" value="C-terminal effector domain of the bipartite response regulators"/>
    <property type="match status" value="1"/>
</dbReference>
<dbReference type="GO" id="GO:0032993">
    <property type="term" value="C:protein-DNA complex"/>
    <property type="evidence" value="ECO:0007669"/>
    <property type="project" value="TreeGrafter"/>
</dbReference>
<name>A0A7X0MK56_9SPHI</name>
<evidence type="ECO:0000256" key="5">
    <source>
        <dbReference type="ARBA" id="ARBA00023163"/>
    </source>
</evidence>
<dbReference type="Gene3D" id="6.10.250.690">
    <property type="match status" value="1"/>
</dbReference>
<keyword evidence="3" id="KW-0805">Transcription regulation</keyword>
<feature type="modified residue" description="4-aspartylphosphate" evidence="6">
    <location>
        <position position="70"/>
    </location>
</feature>
<evidence type="ECO:0000256" key="6">
    <source>
        <dbReference type="PROSITE-ProRule" id="PRU00169"/>
    </source>
</evidence>
<evidence type="ECO:0000256" key="2">
    <source>
        <dbReference type="ARBA" id="ARBA00023012"/>
    </source>
</evidence>
<comment type="caution">
    <text evidence="10">The sequence shown here is derived from an EMBL/GenBank/DDBJ whole genome shotgun (WGS) entry which is preliminary data.</text>
</comment>
<dbReference type="FunFam" id="1.10.10.10:FF:000005">
    <property type="entry name" value="Two-component system response regulator"/>
    <property type="match status" value="1"/>
</dbReference>
<dbReference type="PROSITE" id="PS50110">
    <property type="entry name" value="RESPONSE_REGULATORY"/>
    <property type="match status" value="1"/>
</dbReference>
<dbReference type="InterPro" id="IPR001789">
    <property type="entry name" value="Sig_transdc_resp-reg_receiver"/>
</dbReference>
<gene>
    <name evidence="10" type="ORF">HDF25_002277</name>
</gene>
<evidence type="ECO:0000259" key="8">
    <source>
        <dbReference type="PROSITE" id="PS50110"/>
    </source>
</evidence>
<dbReference type="InterPro" id="IPR036388">
    <property type="entry name" value="WH-like_DNA-bd_sf"/>
</dbReference>
<dbReference type="FunFam" id="3.40.50.2300:FF:000001">
    <property type="entry name" value="DNA-binding response regulator PhoB"/>
    <property type="match status" value="1"/>
</dbReference>
<dbReference type="SMART" id="SM00862">
    <property type="entry name" value="Trans_reg_C"/>
    <property type="match status" value="1"/>
</dbReference>
<dbReference type="InterPro" id="IPR039420">
    <property type="entry name" value="WalR-like"/>
</dbReference>
<evidence type="ECO:0000256" key="3">
    <source>
        <dbReference type="ARBA" id="ARBA00023015"/>
    </source>
</evidence>
<keyword evidence="5" id="KW-0804">Transcription</keyword>
<evidence type="ECO:0000256" key="1">
    <source>
        <dbReference type="ARBA" id="ARBA00022553"/>
    </source>
</evidence>